<dbReference type="Proteomes" id="UP000095287">
    <property type="component" value="Unplaced"/>
</dbReference>
<proteinExistence type="predicted"/>
<keyword evidence="1" id="KW-0812">Transmembrane</keyword>
<keyword evidence="2" id="KW-1185">Reference proteome</keyword>
<evidence type="ECO:0000256" key="1">
    <source>
        <dbReference type="SAM" id="Phobius"/>
    </source>
</evidence>
<feature type="transmembrane region" description="Helical" evidence="1">
    <location>
        <begin position="70"/>
        <end position="90"/>
    </location>
</feature>
<keyword evidence="1" id="KW-0472">Membrane</keyword>
<feature type="transmembrane region" description="Helical" evidence="1">
    <location>
        <begin position="165"/>
        <end position="185"/>
    </location>
</feature>
<reference evidence="3" key="1">
    <citation type="submission" date="2016-11" db="UniProtKB">
        <authorList>
            <consortium name="WormBaseParasite"/>
        </authorList>
    </citation>
    <scope>IDENTIFICATION</scope>
</reference>
<keyword evidence="1" id="KW-1133">Transmembrane helix</keyword>
<feature type="transmembrane region" description="Helical" evidence="1">
    <location>
        <begin position="102"/>
        <end position="128"/>
    </location>
</feature>
<evidence type="ECO:0000313" key="2">
    <source>
        <dbReference type="Proteomes" id="UP000095287"/>
    </source>
</evidence>
<organism evidence="2 3">
    <name type="scientific">Steinernema glaseri</name>
    <dbReference type="NCBI Taxonomy" id="37863"/>
    <lineage>
        <taxon>Eukaryota</taxon>
        <taxon>Metazoa</taxon>
        <taxon>Ecdysozoa</taxon>
        <taxon>Nematoda</taxon>
        <taxon>Chromadorea</taxon>
        <taxon>Rhabditida</taxon>
        <taxon>Tylenchina</taxon>
        <taxon>Panagrolaimomorpha</taxon>
        <taxon>Strongyloidoidea</taxon>
        <taxon>Steinernematidae</taxon>
        <taxon>Steinernema</taxon>
    </lineage>
</organism>
<dbReference type="AlphaFoldDB" id="A0A1I7ZH15"/>
<accession>A0A1I7ZH15</accession>
<feature type="transmembrane region" description="Helical" evidence="1">
    <location>
        <begin position="41"/>
        <end position="64"/>
    </location>
</feature>
<name>A0A1I7ZH15_9BILA</name>
<evidence type="ECO:0000313" key="3">
    <source>
        <dbReference type="WBParaSite" id="L893_g26347.t1"/>
    </source>
</evidence>
<protein>
    <submittedName>
        <fullName evidence="3">MARVEL domain-containing protein</fullName>
    </submittedName>
</protein>
<sequence>MVILPSYKPLREENGPPVVGKYWGGLIDVVHESGRIAYAEVFWTVVYMIFSIMLCLAFGGYIYITKGGLLLLLTPLLLDVIITFSMLHGLRNKNYRYLIPTVFWYSILVGLTIAVCVLCILMSAYFILATRLQLPESLKKDMARFVTNSIGDVYLKNFHEVLEDFGRFAIACVASVIFLLSAAYLRRAYWNFKILYECMRYFKRLGASGRRV</sequence>
<dbReference type="WBParaSite" id="L893_g26347.t1">
    <property type="protein sequence ID" value="L893_g26347.t1"/>
    <property type="gene ID" value="L893_g26347"/>
</dbReference>